<evidence type="ECO:0000259" key="5">
    <source>
        <dbReference type="PROSITE" id="PS50893"/>
    </source>
</evidence>
<dbReference type="EMBL" id="CP108140">
    <property type="protein sequence ID" value="WTP84046.1"/>
    <property type="molecule type" value="Genomic_DNA"/>
</dbReference>
<dbReference type="Pfam" id="PF00005">
    <property type="entry name" value="ABC_tran"/>
    <property type="match status" value="1"/>
</dbReference>
<dbReference type="PROSITE" id="PS50893">
    <property type="entry name" value="ABC_TRANSPORTER_2"/>
    <property type="match status" value="1"/>
</dbReference>
<keyword evidence="3 6" id="KW-0067">ATP-binding</keyword>
<protein>
    <submittedName>
        <fullName evidence="6">ABC transporter ATP-binding protein</fullName>
    </submittedName>
</protein>
<dbReference type="SMART" id="SM00382">
    <property type="entry name" value="AAA"/>
    <property type="match status" value="1"/>
</dbReference>
<evidence type="ECO:0000256" key="3">
    <source>
        <dbReference type="ARBA" id="ARBA00022840"/>
    </source>
</evidence>
<dbReference type="GO" id="GO:0016887">
    <property type="term" value="F:ATP hydrolysis activity"/>
    <property type="evidence" value="ECO:0007669"/>
    <property type="project" value="InterPro"/>
</dbReference>
<reference evidence="6" key="1">
    <citation type="submission" date="2022-10" db="EMBL/GenBank/DDBJ databases">
        <title>The complete genomes of actinobacterial strains from the NBC collection.</title>
        <authorList>
            <person name="Joergensen T.S."/>
            <person name="Alvarez Arevalo M."/>
            <person name="Sterndorff E.B."/>
            <person name="Faurdal D."/>
            <person name="Vuksanovic O."/>
            <person name="Mourched A.-S."/>
            <person name="Charusanti P."/>
            <person name="Shaw S."/>
            <person name="Blin K."/>
            <person name="Weber T."/>
        </authorList>
    </citation>
    <scope>NUCLEOTIDE SEQUENCE</scope>
    <source>
        <strain evidence="6">NBC 00180</strain>
    </source>
</reference>
<evidence type="ECO:0000256" key="2">
    <source>
        <dbReference type="ARBA" id="ARBA00022741"/>
    </source>
</evidence>
<keyword evidence="2" id="KW-0547">Nucleotide-binding</keyword>
<dbReference type="PANTHER" id="PTHR24220:SF86">
    <property type="entry name" value="ABC TRANSPORTER ABCH.1"/>
    <property type="match status" value="1"/>
</dbReference>
<feature type="region of interest" description="Disordered" evidence="4">
    <location>
        <begin position="1"/>
        <end position="22"/>
    </location>
</feature>
<evidence type="ECO:0000313" key="7">
    <source>
        <dbReference type="EMBL" id="WTP91793.1"/>
    </source>
</evidence>
<name>A0AAU1HPT5_9ACTN</name>
<dbReference type="EMBL" id="CP108140">
    <property type="protein sequence ID" value="WTP91793.1"/>
    <property type="molecule type" value="Genomic_DNA"/>
</dbReference>
<gene>
    <name evidence="6" type="ORF">OG477_01075</name>
    <name evidence="7" type="ORF">OG477_44270</name>
</gene>
<dbReference type="InterPro" id="IPR003593">
    <property type="entry name" value="AAA+_ATPase"/>
</dbReference>
<evidence type="ECO:0000313" key="6">
    <source>
        <dbReference type="EMBL" id="WTP84046.1"/>
    </source>
</evidence>
<dbReference type="InterPro" id="IPR017871">
    <property type="entry name" value="ABC_transporter-like_CS"/>
</dbReference>
<dbReference type="PROSITE" id="PS00211">
    <property type="entry name" value="ABC_TRANSPORTER_1"/>
    <property type="match status" value="1"/>
</dbReference>
<dbReference type="FunFam" id="3.40.50.300:FF:000032">
    <property type="entry name" value="Export ABC transporter ATP-binding protein"/>
    <property type="match status" value="1"/>
</dbReference>
<dbReference type="InterPro" id="IPR003439">
    <property type="entry name" value="ABC_transporter-like_ATP-bd"/>
</dbReference>
<dbReference type="InterPro" id="IPR017911">
    <property type="entry name" value="MacB-like_ATP-bd"/>
</dbReference>
<dbReference type="InterPro" id="IPR015854">
    <property type="entry name" value="ABC_transpr_LolD-like"/>
</dbReference>
<dbReference type="AlphaFoldDB" id="A0AAU1HPT5"/>
<dbReference type="GO" id="GO:0005886">
    <property type="term" value="C:plasma membrane"/>
    <property type="evidence" value="ECO:0007669"/>
    <property type="project" value="TreeGrafter"/>
</dbReference>
<dbReference type="PANTHER" id="PTHR24220">
    <property type="entry name" value="IMPORT ATP-BINDING PROTEIN"/>
    <property type="match status" value="1"/>
</dbReference>
<dbReference type="GO" id="GO:0098796">
    <property type="term" value="C:membrane protein complex"/>
    <property type="evidence" value="ECO:0007669"/>
    <property type="project" value="UniProtKB-ARBA"/>
</dbReference>
<dbReference type="SUPFAM" id="SSF52540">
    <property type="entry name" value="P-loop containing nucleoside triphosphate hydrolases"/>
    <property type="match status" value="1"/>
</dbReference>
<keyword evidence="1" id="KW-0813">Transport</keyword>
<dbReference type="Gene3D" id="3.40.50.300">
    <property type="entry name" value="P-loop containing nucleotide triphosphate hydrolases"/>
    <property type="match status" value="1"/>
</dbReference>
<dbReference type="CDD" id="cd03255">
    <property type="entry name" value="ABC_MJ0796_LolCDE_FtsE"/>
    <property type="match status" value="1"/>
</dbReference>
<dbReference type="GO" id="GO:0005524">
    <property type="term" value="F:ATP binding"/>
    <property type="evidence" value="ECO:0007669"/>
    <property type="project" value="UniProtKB-KW"/>
</dbReference>
<dbReference type="InterPro" id="IPR027417">
    <property type="entry name" value="P-loop_NTPase"/>
</dbReference>
<accession>A0AAU1HPT5</accession>
<evidence type="ECO:0000256" key="4">
    <source>
        <dbReference type="SAM" id="MobiDB-lite"/>
    </source>
</evidence>
<feature type="domain" description="ABC transporter" evidence="5">
    <location>
        <begin position="28"/>
        <end position="266"/>
    </location>
</feature>
<sequence>MKRQAPSGTGEADSATGGKQATEAEQLLRAEGLVKTHQAQGAAVRAVRGVDLSVARGEFLAITGPSGAGKSTLLHLLGGLDRPDQGRIWIEGRRTDTYSEARWALLRRRSIGVVFQFFNLVSQLTVADNVELPALLAGHSPWQARKARAELLADLGLEGKENSTPGELSGGEQQRVALARALVNHPALLLADEPAGSLDSKGTREVLRLLSRFHERGQTIVLVSHDARMASAADRVISLFDGRISDDVALSREGPRPGGVSGTLELGE</sequence>
<dbReference type="GO" id="GO:0022857">
    <property type="term" value="F:transmembrane transporter activity"/>
    <property type="evidence" value="ECO:0007669"/>
    <property type="project" value="UniProtKB-ARBA"/>
</dbReference>
<proteinExistence type="predicted"/>
<organism evidence="6">
    <name type="scientific">Streptomyces sp. NBC_00180</name>
    <dbReference type="NCBI Taxonomy" id="2903632"/>
    <lineage>
        <taxon>Bacteria</taxon>
        <taxon>Bacillati</taxon>
        <taxon>Actinomycetota</taxon>
        <taxon>Actinomycetes</taxon>
        <taxon>Kitasatosporales</taxon>
        <taxon>Streptomycetaceae</taxon>
        <taxon>Streptomyces</taxon>
    </lineage>
</organism>
<evidence type="ECO:0000256" key="1">
    <source>
        <dbReference type="ARBA" id="ARBA00022448"/>
    </source>
</evidence>